<dbReference type="Gene3D" id="1.20.58.1710">
    <property type="match status" value="1"/>
</dbReference>
<dbReference type="Gene3D" id="6.10.250.2610">
    <property type="match status" value="1"/>
</dbReference>
<comment type="subunit">
    <text evidence="9">Component of the Mediator complex.</text>
</comment>
<evidence type="ECO:0000256" key="10">
    <source>
        <dbReference type="SAM" id="MobiDB-lite"/>
    </source>
</evidence>
<protein>
    <recommendedName>
        <fullName evidence="3 9">Mediator of RNA polymerase II transcription subunit 8</fullName>
    </recommendedName>
    <alternativeName>
        <fullName evidence="8 9">Mediator complex subunit 8</fullName>
    </alternativeName>
</protein>
<dbReference type="Proteomes" id="UP001629113">
    <property type="component" value="Unassembled WGS sequence"/>
</dbReference>
<proteinExistence type="inferred from homology"/>
<organism evidence="11 12">
    <name type="scientific">Phlyctema vagabunda</name>
    <dbReference type="NCBI Taxonomy" id="108571"/>
    <lineage>
        <taxon>Eukaryota</taxon>
        <taxon>Fungi</taxon>
        <taxon>Dikarya</taxon>
        <taxon>Ascomycota</taxon>
        <taxon>Pezizomycotina</taxon>
        <taxon>Leotiomycetes</taxon>
        <taxon>Helotiales</taxon>
        <taxon>Dermateaceae</taxon>
        <taxon>Phlyctema</taxon>
    </lineage>
</organism>
<accession>A0ABR4PRF1</accession>
<evidence type="ECO:0000256" key="6">
    <source>
        <dbReference type="ARBA" id="ARBA00023163"/>
    </source>
</evidence>
<feature type="region of interest" description="Disordered" evidence="10">
    <location>
        <begin position="167"/>
        <end position="190"/>
    </location>
</feature>
<dbReference type="PANTHER" id="PTHR13074:SF9">
    <property type="entry name" value="MEDIATOR OF RNA POLYMERASE II TRANSCRIPTION SUBUNIT 8"/>
    <property type="match status" value="1"/>
</dbReference>
<evidence type="ECO:0000256" key="9">
    <source>
        <dbReference type="RuleBase" id="RU364144"/>
    </source>
</evidence>
<evidence type="ECO:0000256" key="3">
    <source>
        <dbReference type="ARBA" id="ARBA00020637"/>
    </source>
</evidence>
<comment type="subcellular location">
    <subcellularLocation>
        <location evidence="1 9">Nucleus</location>
    </subcellularLocation>
</comment>
<keyword evidence="6 9" id="KW-0804">Transcription</keyword>
<evidence type="ECO:0000256" key="4">
    <source>
        <dbReference type="ARBA" id="ARBA00023015"/>
    </source>
</evidence>
<keyword evidence="7 9" id="KW-0539">Nucleus</keyword>
<comment type="caution">
    <text evidence="11">The sequence shown here is derived from an EMBL/GenBank/DDBJ whole genome shotgun (WGS) entry which is preliminary data.</text>
</comment>
<evidence type="ECO:0000313" key="12">
    <source>
        <dbReference type="Proteomes" id="UP001629113"/>
    </source>
</evidence>
<evidence type="ECO:0000256" key="5">
    <source>
        <dbReference type="ARBA" id="ARBA00023159"/>
    </source>
</evidence>
<sequence>MANPSLRQEDIKTLEQMRQKLFTLTNNLGSLKNDVARSNPLPDWASLQTSATILAKNIQTLTDHLATHSNLLEQTVAYPSTNYPGRTQEDILVQLVRKRVEPPVEEWMTEGRAAQGETTTSEEELSKWAGRWIGERIAKYAMEEGGDDYTAEEREMGTENVNTGLRRTFEEDEDESSDEDEEMGGTGVDVDVTKVRKSSLGQVEFELGAVQPEKKRLEGPVRTLEDILEFGTRGELLPRQEMRR</sequence>
<feature type="compositionally biased region" description="Acidic residues" evidence="10">
    <location>
        <begin position="170"/>
        <end position="183"/>
    </location>
</feature>
<keyword evidence="5 9" id="KW-0010">Activator</keyword>
<evidence type="ECO:0000256" key="8">
    <source>
        <dbReference type="ARBA" id="ARBA00031261"/>
    </source>
</evidence>
<dbReference type="InterPro" id="IPR019364">
    <property type="entry name" value="Mediatior_Med8_fun/met"/>
</dbReference>
<evidence type="ECO:0000313" key="11">
    <source>
        <dbReference type="EMBL" id="KAL3425908.1"/>
    </source>
</evidence>
<keyword evidence="4 9" id="KW-0805">Transcription regulation</keyword>
<gene>
    <name evidence="9" type="primary">MED8</name>
    <name evidence="11" type="ORF">PVAG01_02699</name>
</gene>
<evidence type="ECO:0000256" key="2">
    <source>
        <dbReference type="ARBA" id="ARBA00005716"/>
    </source>
</evidence>
<dbReference type="Pfam" id="PF10232">
    <property type="entry name" value="Med8"/>
    <property type="match status" value="1"/>
</dbReference>
<dbReference type="EMBL" id="JBFCZG010000002">
    <property type="protein sequence ID" value="KAL3425908.1"/>
    <property type="molecule type" value="Genomic_DNA"/>
</dbReference>
<name>A0ABR4PRF1_9HELO</name>
<evidence type="ECO:0000256" key="7">
    <source>
        <dbReference type="ARBA" id="ARBA00023242"/>
    </source>
</evidence>
<reference evidence="11 12" key="1">
    <citation type="submission" date="2024-06" db="EMBL/GenBank/DDBJ databases">
        <title>Complete genome of Phlyctema vagabunda strain 19-DSS-EL-015.</title>
        <authorList>
            <person name="Fiorenzani C."/>
        </authorList>
    </citation>
    <scope>NUCLEOTIDE SEQUENCE [LARGE SCALE GENOMIC DNA]</scope>
    <source>
        <strain evidence="11 12">19-DSS-EL-015</strain>
    </source>
</reference>
<keyword evidence="12" id="KW-1185">Reference proteome</keyword>
<comment type="function">
    <text evidence="9">Component of the Mediator complex, a coactivator involved in the regulated transcription of nearly all RNA polymerase II-dependent genes. Mediator functions as a bridge to convey information from gene-specific regulatory proteins to the basal RNA polymerase II transcription machinery. Mediator is recruited to promoters by direct interactions with regulatory proteins and serves as a scaffold for the assembly of a functional preinitiation complex with RNA polymerase II and the general transcription factors.</text>
</comment>
<comment type="similarity">
    <text evidence="2 9">Belongs to the Mediator complex subunit 8 family.</text>
</comment>
<evidence type="ECO:0000256" key="1">
    <source>
        <dbReference type="ARBA" id="ARBA00004123"/>
    </source>
</evidence>
<dbReference type="PANTHER" id="PTHR13074">
    <property type="entry name" value="MEDIATOR OF RNA POLYMERASE II TRANSCRIPTION SUBUNIT 8"/>
    <property type="match status" value="1"/>
</dbReference>